<sequence>MLRSMEAGREPGLTIPDPPRTCSELYSNMQMLEPGMKPVKSKDSYLAWIPEEGDYCLCRPACHAVSRKSF</sequence>
<evidence type="ECO:0000313" key="1">
    <source>
        <dbReference type="EMBL" id="KAK3774143.1"/>
    </source>
</evidence>
<organism evidence="1 2">
    <name type="scientific">Elysia crispata</name>
    <name type="common">lettuce slug</name>
    <dbReference type="NCBI Taxonomy" id="231223"/>
    <lineage>
        <taxon>Eukaryota</taxon>
        <taxon>Metazoa</taxon>
        <taxon>Spiralia</taxon>
        <taxon>Lophotrochozoa</taxon>
        <taxon>Mollusca</taxon>
        <taxon>Gastropoda</taxon>
        <taxon>Heterobranchia</taxon>
        <taxon>Euthyneura</taxon>
        <taxon>Panpulmonata</taxon>
        <taxon>Sacoglossa</taxon>
        <taxon>Placobranchoidea</taxon>
        <taxon>Plakobranchidae</taxon>
        <taxon>Elysia</taxon>
    </lineage>
</organism>
<gene>
    <name evidence="1" type="ORF">RRG08_065802</name>
</gene>
<proteinExistence type="predicted"/>
<comment type="caution">
    <text evidence="1">The sequence shown here is derived from an EMBL/GenBank/DDBJ whole genome shotgun (WGS) entry which is preliminary data.</text>
</comment>
<dbReference type="AlphaFoldDB" id="A0AAE0ZR98"/>
<reference evidence="1" key="1">
    <citation type="journal article" date="2023" name="G3 (Bethesda)">
        <title>A reference genome for the long-term kleptoplast-retaining sea slug Elysia crispata morphotype clarki.</title>
        <authorList>
            <person name="Eastman K.E."/>
            <person name="Pendleton A.L."/>
            <person name="Shaikh M.A."/>
            <person name="Suttiyut T."/>
            <person name="Ogas R."/>
            <person name="Tomko P."/>
            <person name="Gavelis G."/>
            <person name="Widhalm J.R."/>
            <person name="Wisecaver J.H."/>
        </authorList>
    </citation>
    <scope>NUCLEOTIDE SEQUENCE</scope>
    <source>
        <strain evidence="1">ECLA1</strain>
    </source>
</reference>
<protein>
    <submittedName>
        <fullName evidence="1">Uncharacterized protein</fullName>
    </submittedName>
</protein>
<dbReference type="EMBL" id="JAWDGP010003468">
    <property type="protein sequence ID" value="KAK3774143.1"/>
    <property type="molecule type" value="Genomic_DNA"/>
</dbReference>
<keyword evidence="2" id="KW-1185">Reference proteome</keyword>
<accession>A0AAE0ZR98</accession>
<evidence type="ECO:0000313" key="2">
    <source>
        <dbReference type="Proteomes" id="UP001283361"/>
    </source>
</evidence>
<name>A0AAE0ZR98_9GAST</name>
<dbReference type="Proteomes" id="UP001283361">
    <property type="component" value="Unassembled WGS sequence"/>
</dbReference>